<protein>
    <submittedName>
        <fullName evidence="1">Uncharacterized protein</fullName>
    </submittedName>
</protein>
<accession>A0ACB8D3D8</accession>
<evidence type="ECO:0000313" key="2">
    <source>
        <dbReference type="Proteomes" id="UP000821865"/>
    </source>
</evidence>
<dbReference type="EMBL" id="CM023472">
    <property type="protein sequence ID" value="KAH7958916.1"/>
    <property type="molecule type" value="Genomic_DNA"/>
</dbReference>
<evidence type="ECO:0000313" key="1">
    <source>
        <dbReference type="EMBL" id="KAH7958916.1"/>
    </source>
</evidence>
<sequence length="510" mass="53776">MLRGSVTTGKASGPKMAAPSSNQLQPRKQPPVSANSQRSEGDKKPLPPPPPHALTKSAAAKTTESASSHGGDSTATMNVTGVNFEELLRSLSGDVVRDYRSPSSTEMPPLEEVSTEERSQRNELYRNVQDLLGEVLAGIDAECASKRDKQQGLVILEDSERQGATVKAVEEDMPTELRATVAPPTGRSGVGRASCDLTVRFADNDDSAKSRPDSPASGARSRKKTTAAAQTPATRSKNQQPQPQPQQGSSLWPFRRNRVSAAKPGKNAVAASSNSQPKSKQPPRRGSAGATVDSQLLAAMDRKISWGKAKAYPGSVTLSELNDDGTGTSKTRSLRRIKKKRPAEAEPQPKPKSEGGTSLLRSILGIASLSQKTAATPVRPQAKGTKRPAKQQSSGSRQSSDKGSASGSKASSKPQQRKEKNAEAAPKEAQPLPSLKEVPENAVAPDVPHADYPEGSIVQVPSAKDHKAPDAVAADTRAVQESVAEAAGGQCMRSGPESWIVPVIDDEDAP</sequence>
<gene>
    <name evidence="1" type="ORF">HPB49_006514</name>
</gene>
<proteinExistence type="predicted"/>
<reference evidence="1" key="1">
    <citation type="submission" date="2020-05" db="EMBL/GenBank/DDBJ databases">
        <title>Large-scale comparative analyses of tick genomes elucidate their genetic diversity and vector capacities.</title>
        <authorList>
            <person name="Jia N."/>
            <person name="Wang J."/>
            <person name="Shi W."/>
            <person name="Du L."/>
            <person name="Sun Y."/>
            <person name="Zhan W."/>
            <person name="Jiang J."/>
            <person name="Wang Q."/>
            <person name="Zhang B."/>
            <person name="Ji P."/>
            <person name="Sakyi L.B."/>
            <person name="Cui X."/>
            <person name="Yuan T."/>
            <person name="Jiang B."/>
            <person name="Yang W."/>
            <person name="Lam T.T.-Y."/>
            <person name="Chang Q."/>
            <person name="Ding S."/>
            <person name="Wang X."/>
            <person name="Zhu J."/>
            <person name="Ruan X."/>
            <person name="Zhao L."/>
            <person name="Wei J."/>
            <person name="Que T."/>
            <person name="Du C."/>
            <person name="Cheng J."/>
            <person name="Dai P."/>
            <person name="Han X."/>
            <person name="Huang E."/>
            <person name="Gao Y."/>
            <person name="Liu J."/>
            <person name="Shao H."/>
            <person name="Ye R."/>
            <person name="Li L."/>
            <person name="Wei W."/>
            <person name="Wang X."/>
            <person name="Wang C."/>
            <person name="Yang T."/>
            <person name="Huo Q."/>
            <person name="Li W."/>
            <person name="Guo W."/>
            <person name="Chen H."/>
            <person name="Zhou L."/>
            <person name="Ni X."/>
            <person name="Tian J."/>
            <person name="Zhou Y."/>
            <person name="Sheng Y."/>
            <person name="Liu T."/>
            <person name="Pan Y."/>
            <person name="Xia L."/>
            <person name="Li J."/>
            <person name="Zhao F."/>
            <person name="Cao W."/>
        </authorList>
    </citation>
    <scope>NUCLEOTIDE SEQUENCE</scope>
    <source>
        <strain evidence="1">Dsil-2018</strain>
    </source>
</reference>
<name>A0ACB8D3D8_DERSI</name>
<organism evidence="1 2">
    <name type="scientific">Dermacentor silvarum</name>
    <name type="common">Tick</name>
    <dbReference type="NCBI Taxonomy" id="543639"/>
    <lineage>
        <taxon>Eukaryota</taxon>
        <taxon>Metazoa</taxon>
        <taxon>Ecdysozoa</taxon>
        <taxon>Arthropoda</taxon>
        <taxon>Chelicerata</taxon>
        <taxon>Arachnida</taxon>
        <taxon>Acari</taxon>
        <taxon>Parasitiformes</taxon>
        <taxon>Ixodida</taxon>
        <taxon>Ixodoidea</taxon>
        <taxon>Ixodidae</taxon>
        <taxon>Rhipicephalinae</taxon>
        <taxon>Dermacentor</taxon>
    </lineage>
</organism>
<keyword evidence="2" id="KW-1185">Reference proteome</keyword>
<dbReference type="Proteomes" id="UP000821865">
    <property type="component" value="Chromosome 3"/>
</dbReference>
<comment type="caution">
    <text evidence="1">The sequence shown here is derived from an EMBL/GenBank/DDBJ whole genome shotgun (WGS) entry which is preliminary data.</text>
</comment>